<dbReference type="AlphaFoldDB" id="A0A225VBI1"/>
<name>A0A225VBI1_9STRA</name>
<dbReference type="GO" id="GO:0043657">
    <property type="term" value="C:host cell"/>
    <property type="evidence" value="ECO:0007669"/>
    <property type="project" value="UniProtKB-SubCell"/>
</dbReference>
<dbReference type="Pfam" id="PF22748">
    <property type="entry name" value="PexRD54_WY"/>
    <property type="match status" value="2"/>
</dbReference>
<feature type="domain" description="RxLR effector PexRD54 WY" evidence="8">
    <location>
        <begin position="100"/>
        <end position="137"/>
    </location>
</feature>
<evidence type="ECO:0000256" key="5">
    <source>
        <dbReference type="ARBA" id="ARBA00022729"/>
    </source>
</evidence>
<protein>
    <submittedName>
        <fullName evidence="9">RxLR effector protein</fullName>
    </submittedName>
</protein>
<proteinExistence type="inferred from homology"/>
<reference evidence="10" key="1">
    <citation type="submission" date="2017-03" db="EMBL/GenBank/DDBJ databases">
        <title>Phytopthora megakarya and P. palmivora, two closely related causual agents of cacao black pod achieved similar genome size and gene model numbers by different mechanisms.</title>
        <authorList>
            <person name="Ali S."/>
            <person name="Shao J."/>
            <person name="Larry D.J."/>
            <person name="Kronmiller B."/>
            <person name="Shen D."/>
            <person name="Strem M.D."/>
            <person name="Melnick R.L."/>
            <person name="Guiltinan M.J."/>
            <person name="Tyler B.M."/>
            <person name="Meinhardt L.W."/>
            <person name="Bailey B.A."/>
        </authorList>
    </citation>
    <scope>NUCLEOTIDE SEQUENCE [LARGE SCALE GENOMIC DNA]</scope>
    <source>
        <strain evidence="10">zdho120</strain>
    </source>
</reference>
<evidence type="ECO:0000256" key="4">
    <source>
        <dbReference type="ARBA" id="ARBA00022525"/>
    </source>
</evidence>
<gene>
    <name evidence="9" type="ORF">PHMEG_00026137</name>
</gene>
<organism evidence="9 10">
    <name type="scientific">Phytophthora megakarya</name>
    <dbReference type="NCBI Taxonomy" id="4795"/>
    <lineage>
        <taxon>Eukaryota</taxon>
        <taxon>Sar</taxon>
        <taxon>Stramenopiles</taxon>
        <taxon>Oomycota</taxon>
        <taxon>Peronosporomycetes</taxon>
        <taxon>Peronosporales</taxon>
        <taxon>Peronosporaceae</taxon>
        <taxon>Phytophthora</taxon>
    </lineage>
</organism>
<comment type="caution">
    <text evidence="9">The sequence shown here is derived from an EMBL/GenBank/DDBJ whole genome shotgun (WGS) entry which is preliminary data.</text>
</comment>
<keyword evidence="6" id="KW-0843">Virulence</keyword>
<feature type="domain" description="RxLR effector PexRD54 WY" evidence="8">
    <location>
        <begin position="4"/>
        <end position="35"/>
    </location>
</feature>
<feature type="domain" description="RXLR phytopathogen effector protein WY-domain" evidence="7">
    <location>
        <begin position="38"/>
        <end position="86"/>
    </location>
</feature>
<dbReference type="Pfam" id="PF18634">
    <property type="entry name" value="RXLR_WY"/>
    <property type="match status" value="1"/>
</dbReference>
<evidence type="ECO:0000259" key="7">
    <source>
        <dbReference type="Pfam" id="PF18634"/>
    </source>
</evidence>
<dbReference type="Proteomes" id="UP000198211">
    <property type="component" value="Unassembled WGS sequence"/>
</dbReference>
<evidence type="ECO:0000256" key="2">
    <source>
        <dbReference type="ARBA" id="ARBA00004613"/>
    </source>
</evidence>
<keyword evidence="4" id="KW-0964">Secreted</keyword>
<keyword evidence="5" id="KW-0732">Signal</keyword>
<dbReference type="InterPro" id="IPR040786">
    <property type="entry name" value="RXLR_WY"/>
</dbReference>
<evidence type="ECO:0000256" key="3">
    <source>
        <dbReference type="ARBA" id="ARBA00010400"/>
    </source>
</evidence>
<keyword evidence="10" id="KW-1185">Reference proteome</keyword>
<evidence type="ECO:0000313" key="10">
    <source>
        <dbReference type="Proteomes" id="UP000198211"/>
    </source>
</evidence>
<evidence type="ECO:0000256" key="6">
    <source>
        <dbReference type="ARBA" id="ARBA00023026"/>
    </source>
</evidence>
<dbReference type="GO" id="GO:0005576">
    <property type="term" value="C:extracellular region"/>
    <property type="evidence" value="ECO:0007669"/>
    <property type="project" value="UniProtKB-SubCell"/>
</dbReference>
<dbReference type="EMBL" id="NBNE01006249">
    <property type="protein sequence ID" value="OWZ02319.1"/>
    <property type="molecule type" value="Genomic_DNA"/>
</dbReference>
<comment type="similarity">
    <text evidence="3">Belongs to the RxLR effector family.</text>
</comment>
<evidence type="ECO:0000259" key="8">
    <source>
        <dbReference type="Pfam" id="PF22748"/>
    </source>
</evidence>
<sequence length="259" mass="29678">MNPSPALLFKTVGLGKESVKLDNNNPTFIRWLQYVKKYRATKDDEFAFVDNQLIKLLNGKLSESELVTLSVSLTKVSGLEDLSSSLIRSLAWMESRHKLFNEAWLKAKESPDKVFKILELEGRVQARDPMFREWLRYSDMYMKETGRSFPVANFLAKPETDHRIAVIFQSLKEVDDLKALAETQQTNLFKNWIKEFTYTPRTLQRTLSAPLIRGGPMFATLEAYTLQFAKHKGSKVLEEVKTLFAADDFMGALLAAEKL</sequence>
<dbReference type="InterPro" id="IPR054463">
    <property type="entry name" value="PexRD54_WY"/>
</dbReference>
<comment type="subcellular location">
    <subcellularLocation>
        <location evidence="1">Host cell</location>
    </subcellularLocation>
    <subcellularLocation>
        <location evidence="2">Secreted</location>
    </subcellularLocation>
</comment>
<evidence type="ECO:0000313" key="9">
    <source>
        <dbReference type="EMBL" id="OWZ02319.1"/>
    </source>
</evidence>
<evidence type="ECO:0000256" key="1">
    <source>
        <dbReference type="ARBA" id="ARBA00004340"/>
    </source>
</evidence>
<accession>A0A225VBI1</accession>